<keyword evidence="2" id="KW-1185">Reference proteome</keyword>
<dbReference type="KEGG" id="bcom:BAUCODRAFT_436060"/>
<dbReference type="AlphaFoldDB" id="M2NCW8"/>
<protein>
    <submittedName>
        <fullName evidence="1">Uncharacterized protein</fullName>
    </submittedName>
</protein>
<name>M2NCW8_BAUPA</name>
<proteinExistence type="predicted"/>
<reference evidence="1 2" key="1">
    <citation type="journal article" date="2012" name="PLoS Pathog.">
        <title>Diverse lifestyles and strategies of plant pathogenesis encoded in the genomes of eighteen Dothideomycetes fungi.</title>
        <authorList>
            <person name="Ohm R.A."/>
            <person name="Feau N."/>
            <person name="Henrissat B."/>
            <person name="Schoch C.L."/>
            <person name="Horwitz B.A."/>
            <person name="Barry K.W."/>
            <person name="Condon B.J."/>
            <person name="Copeland A.C."/>
            <person name="Dhillon B."/>
            <person name="Glaser F."/>
            <person name="Hesse C.N."/>
            <person name="Kosti I."/>
            <person name="LaButti K."/>
            <person name="Lindquist E.A."/>
            <person name="Lucas S."/>
            <person name="Salamov A.A."/>
            <person name="Bradshaw R.E."/>
            <person name="Ciuffetti L."/>
            <person name="Hamelin R.C."/>
            <person name="Kema G.H.J."/>
            <person name="Lawrence C."/>
            <person name="Scott J.A."/>
            <person name="Spatafora J.W."/>
            <person name="Turgeon B.G."/>
            <person name="de Wit P.J.G.M."/>
            <person name="Zhong S."/>
            <person name="Goodwin S.B."/>
            <person name="Grigoriev I.V."/>
        </authorList>
    </citation>
    <scope>NUCLEOTIDE SEQUENCE [LARGE SCALE GENOMIC DNA]</scope>
    <source>
        <strain evidence="1 2">UAMH 10762</strain>
    </source>
</reference>
<sequence length="51" mass="5632">MYCSHLCGVGSLERPRMLSLHAQSVVAHFSTVHEAAFISELNACSKSLKRQ</sequence>
<dbReference type="EMBL" id="KB445554">
    <property type="protein sequence ID" value="EMC97034.1"/>
    <property type="molecule type" value="Genomic_DNA"/>
</dbReference>
<dbReference type="RefSeq" id="XP_007675613.1">
    <property type="nucleotide sequence ID" value="XM_007677423.1"/>
</dbReference>
<dbReference type="GeneID" id="19114313"/>
<accession>M2NCW8</accession>
<evidence type="ECO:0000313" key="1">
    <source>
        <dbReference type="EMBL" id="EMC97034.1"/>
    </source>
</evidence>
<dbReference type="HOGENOM" id="CLU_3105983_0_0_1"/>
<dbReference type="Proteomes" id="UP000011761">
    <property type="component" value="Unassembled WGS sequence"/>
</dbReference>
<organism evidence="1 2">
    <name type="scientific">Baudoinia panamericana (strain UAMH 10762)</name>
    <name type="common">Angels' share fungus</name>
    <name type="synonym">Baudoinia compniacensis (strain UAMH 10762)</name>
    <dbReference type="NCBI Taxonomy" id="717646"/>
    <lineage>
        <taxon>Eukaryota</taxon>
        <taxon>Fungi</taxon>
        <taxon>Dikarya</taxon>
        <taxon>Ascomycota</taxon>
        <taxon>Pezizomycotina</taxon>
        <taxon>Dothideomycetes</taxon>
        <taxon>Dothideomycetidae</taxon>
        <taxon>Mycosphaerellales</taxon>
        <taxon>Teratosphaeriaceae</taxon>
        <taxon>Baudoinia</taxon>
    </lineage>
</organism>
<evidence type="ECO:0000313" key="2">
    <source>
        <dbReference type="Proteomes" id="UP000011761"/>
    </source>
</evidence>
<gene>
    <name evidence="1" type="ORF">BAUCODRAFT_436060</name>
</gene>